<dbReference type="GO" id="GO:0003677">
    <property type="term" value="F:DNA binding"/>
    <property type="evidence" value="ECO:0007669"/>
    <property type="project" value="UniProtKB-UniRule"/>
</dbReference>
<feature type="active site" evidence="10">
    <location>
        <position position="276"/>
    </location>
</feature>
<dbReference type="InterPro" id="IPR010998">
    <property type="entry name" value="Integrase_recombinase_N"/>
</dbReference>
<dbReference type="PANTHER" id="PTHR30349:SF77">
    <property type="entry name" value="TYROSINE RECOMBINASE XERC"/>
    <property type="match status" value="1"/>
</dbReference>
<dbReference type="HAMAP" id="MF_01808">
    <property type="entry name" value="Recomb_XerC_XerD"/>
    <property type="match status" value="1"/>
</dbReference>
<keyword evidence="15" id="KW-1185">Reference proteome</keyword>
<dbReference type="InterPro" id="IPR044068">
    <property type="entry name" value="CB"/>
</dbReference>
<evidence type="ECO:0000256" key="1">
    <source>
        <dbReference type="ARBA" id="ARBA00004496"/>
    </source>
</evidence>
<comment type="subunit">
    <text evidence="10">Forms a cyclic heterotetrameric complex composed of two molecules of XerC and two molecules of XerD.</text>
</comment>
<dbReference type="InterPro" id="IPR050090">
    <property type="entry name" value="Tyrosine_recombinase_XerCD"/>
</dbReference>
<keyword evidence="3 10" id="KW-0963">Cytoplasm</keyword>
<dbReference type="PROSITE" id="PS51900">
    <property type="entry name" value="CB"/>
    <property type="match status" value="1"/>
</dbReference>
<evidence type="ECO:0000313" key="14">
    <source>
        <dbReference type="EMBL" id="EHN59506.1"/>
    </source>
</evidence>
<accession>G9WFY3</accession>
<dbReference type="NCBIfam" id="NF001399">
    <property type="entry name" value="PRK00283.1"/>
    <property type="match status" value="1"/>
</dbReference>
<dbReference type="GO" id="GO:0005737">
    <property type="term" value="C:cytoplasm"/>
    <property type="evidence" value="ECO:0007669"/>
    <property type="project" value="UniProtKB-SubCell"/>
</dbReference>
<evidence type="ECO:0000313" key="15">
    <source>
        <dbReference type="Proteomes" id="UP000004959"/>
    </source>
</evidence>
<protein>
    <recommendedName>
        <fullName evidence="10 11">Tyrosine recombinase XerC</fullName>
    </recommendedName>
</protein>
<evidence type="ECO:0000256" key="7">
    <source>
        <dbReference type="ARBA" id="ARBA00023125"/>
    </source>
</evidence>
<feature type="domain" description="Core-binding (CB)" evidence="13">
    <location>
        <begin position="5"/>
        <end position="92"/>
    </location>
</feature>
<dbReference type="EMBL" id="AFVZ01000001">
    <property type="protein sequence ID" value="EHN59506.1"/>
    <property type="molecule type" value="Genomic_DNA"/>
</dbReference>
<dbReference type="eggNOG" id="COG4974">
    <property type="taxonomic scope" value="Bacteria"/>
</dbReference>
<keyword evidence="6 10" id="KW-0229">DNA integration</keyword>
<dbReference type="Pfam" id="PF00589">
    <property type="entry name" value="Phage_integrase"/>
    <property type="match status" value="1"/>
</dbReference>
<evidence type="ECO:0000259" key="13">
    <source>
        <dbReference type="PROSITE" id="PS51900"/>
    </source>
</evidence>
<feature type="active site" evidence="10">
    <location>
        <position position="154"/>
    </location>
</feature>
<comment type="subcellular location">
    <subcellularLocation>
        <location evidence="1 10">Cytoplasm</location>
    </subcellularLocation>
</comment>
<dbReference type="RefSeq" id="WP_007746463.1">
    <property type="nucleotide sequence ID" value="NZ_CM001398.1"/>
</dbReference>
<dbReference type="PATRIC" id="fig|1045004.4.peg.1398"/>
<feature type="active site" evidence="10">
    <location>
        <position position="178"/>
    </location>
</feature>
<dbReference type="SUPFAM" id="SSF56349">
    <property type="entry name" value="DNA breaking-rejoining enzymes"/>
    <property type="match status" value="1"/>
</dbReference>
<reference evidence="14 15" key="1">
    <citation type="journal article" date="2012" name="PLoS ONE">
        <title>Functional divergence in the genus oenococcus as predicted by genome sequencing of the newly-described species, Oenococcus kitaharae.</title>
        <authorList>
            <person name="Borneman A.R."/>
            <person name="McCarthy J.M."/>
            <person name="Chambers P.J."/>
            <person name="Bartowsky E.J."/>
        </authorList>
    </citation>
    <scope>NUCLEOTIDE SEQUENCE [LARGE SCALE GENOMIC DNA]</scope>
    <source>
        <strain evidence="15">DSM17330</strain>
    </source>
</reference>
<dbReference type="Gene3D" id="1.10.443.10">
    <property type="entry name" value="Intergrase catalytic core"/>
    <property type="match status" value="1"/>
</dbReference>
<dbReference type="GO" id="GO:0009037">
    <property type="term" value="F:tyrosine-based site-specific recombinase activity"/>
    <property type="evidence" value="ECO:0007669"/>
    <property type="project" value="UniProtKB-UniRule"/>
</dbReference>
<sequence length="310" mass="36356">MVAMANYEEQMMLYRDYLLSERQYSKKTAQAYLSDIQEFVHFFDQNGGFKQFSKIDRFDVRIFLNRLYEMHLAKSTIARKISSLRTFYGFLLDNDLLTQNPFFGIEFRSKNKKLPQFLYPNEILDYLHSAGSLEDAEHLRDLALVELLYASGMRIFELTNLTFPQIDFANRMLNIIGKGNKQRIIPFGKPAAQALQKYFPWRQEQMTKFGQQHDFVFINTRGRQMTETGAEYILKQISKRSTLTGSVHPHMLRHSFATHMLNNGADIRTVQELLGHASLSTTQIYTHITTKNLQESYEKFFDRAKIKHDD</sequence>
<dbReference type="InterPro" id="IPR023009">
    <property type="entry name" value="Tyrosine_recombinase_XerC/XerD"/>
</dbReference>
<evidence type="ECO:0000256" key="5">
    <source>
        <dbReference type="ARBA" id="ARBA00022829"/>
    </source>
</evidence>
<gene>
    <name evidence="10" type="primary">xerC</name>
    <name evidence="14" type="ORF">OKIT_1423</name>
</gene>
<feature type="domain" description="Tyr recombinase" evidence="12">
    <location>
        <begin position="113"/>
        <end position="298"/>
    </location>
</feature>
<evidence type="ECO:0000256" key="11">
    <source>
        <dbReference type="NCBIfam" id="TIGR02224"/>
    </source>
</evidence>
<dbReference type="GO" id="GO:0051301">
    <property type="term" value="P:cell division"/>
    <property type="evidence" value="ECO:0007669"/>
    <property type="project" value="UniProtKB-UniRule"/>
</dbReference>
<dbReference type="InterPro" id="IPR004107">
    <property type="entry name" value="Integrase_SAM-like_N"/>
</dbReference>
<name>G9WFY3_9LACO</name>
<evidence type="ECO:0000256" key="9">
    <source>
        <dbReference type="ARBA" id="ARBA00023306"/>
    </source>
</evidence>
<organism evidence="14 15">
    <name type="scientific">Oenococcus kitaharae DSM 17330</name>
    <dbReference type="NCBI Taxonomy" id="1045004"/>
    <lineage>
        <taxon>Bacteria</taxon>
        <taxon>Bacillati</taxon>
        <taxon>Bacillota</taxon>
        <taxon>Bacilli</taxon>
        <taxon>Lactobacillales</taxon>
        <taxon>Lactobacillaceae</taxon>
        <taxon>Oenococcus</taxon>
    </lineage>
</organism>
<evidence type="ECO:0000256" key="8">
    <source>
        <dbReference type="ARBA" id="ARBA00023172"/>
    </source>
</evidence>
<dbReference type="CDD" id="cd00798">
    <property type="entry name" value="INT_XerDC_C"/>
    <property type="match status" value="1"/>
</dbReference>
<dbReference type="STRING" id="336988.NT96_00765"/>
<keyword evidence="9 10" id="KW-0131">Cell cycle</keyword>
<evidence type="ECO:0000256" key="2">
    <source>
        <dbReference type="ARBA" id="ARBA00006657"/>
    </source>
</evidence>
<dbReference type="InterPro" id="IPR011931">
    <property type="entry name" value="Recomb_XerC"/>
</dbReference>
<evidence type="ECO:0000259" key="12">
    <source>
        <dbReference type="PROSITE" id="PS51898"/>
    </source>
</evidence>
<dbReference type="InterPro" id="IPR011010">
    <property type="entry name" value="DNA_brk_join_enz"/>
</dbReference>
<dbReference type="AlphaFoldDB" id="G9WFY3"/>
<keyword evidence="8 10" id="KW-0233">DNA recombination</keyword>
<dbReference type="NCBIfam" id="TIGR02224">
    <property type="entry name" value="recomb_XerC"/>
    <property type="match status" value="1"/>
</dbReference>
<comment type="caution">
    <text evidence="14">The sequence shown here is derived from an EMBL/GenBank/DDBJ whole genome shotgun (WGS) entry which is preliminary data.</text>
</comment>
<dbReference type="InterPro" id="IPR013762">
    <property type="entry name" value="Integrase-like_cat_sf"/>
</dbReference>
<dbReference type="PROSITE" id="PS51898">
    <property type="entry name" value="TYR_RECOMBINASE"/>
    <property type="match status" value="1"/>
</dbReference>
<feature type="active site" description="O-(3'-phospho-DNA)-tyrosine intermediate" evidence="10">
    <location>
        <position position="285"/>
    </location>
</feature>
<dbReference type="Proteomes" id="UP000004959">
    <property type="component" value="Chromosome"/>
</dbReference>
<comment type="similarity">
    <text evidence="2 10">Belongs to the 'phage' integrase family. XerC subfamily.</text>
</comment>
<feature type="active site" evidence="10">
    <location>
        <position position="250"/>
    </location>
</feature>
<dbReference type="GO" id="GO:0006313">
    <property type="term" value="P:DNA transposition"/>
    <property type="evidence" value="ECO:0007669"/>
    <property type="project" value="UniProtKB-UniRule"/>
</dbReference>
<proteinExistence type="inferred from homology"/>
<evidence type="ECO:0000256" key="3">
    <source>
        <dbReference type="ARBA" id="ARBA00022490"/>
    </source>
</evidence>
<dbReference type="GO" id="GO:0007059">
    <property type="term" value="P:chromosome segregation"/>
    <property type="evidence" value="ECO:0007669"/>
    <property type="project" value="UniProtKB-UniRule"/>
</dbReference>
<keyword evidence="4 10" id="KW-0132">Cell division</keyword>
<evidence type="ECO:0000256" key="6">
    <source>
        <dbReference type="ARBA" id="ARBA00022908"/>
    </source>
</evidence>
<dbReference type="Pfam" id="PF02899">
    <property type="entry name" value="Phage_int_SAM_1"/>
    <property type="match status" value="1"/>
</dbReference>
<feature type="active site" evidence="10">
    <location>
        <position position="253"/>
    </location>
</feature>
<keyword evidence="5 10" id="KW-0159">Chromosome partition</keyword>
<comment type="function">
    <text evidence="10">Site-specific tyrosine recombinase, which acts by catalyzing the cutting and rejoining of the recombining DNA molecules. The XerC-XerD complex is essential to convert dimers of the bacterial chromosome into monomers to permit their segregation at cell division. It also contributes to the segregational stability of plasmids.</text>
</comment>
<keyword evidence="7 10" id="KW-0238">DNA-binding</keyword>
<dbReference type="PANTHER" id="PTHR30349">
    <property type="entry name" value="PHAGE INTEGRASE-RELATED"/>
    <property type="match status" value="1"/>
</dbReference>
<dbReference type="HOGENOM" id="CLU_027562_9_0_9"/>
<dbReference type="InterPro" id="IPR002104">
    <property type="entry name" value="Integrase_catalytic"/>
</dbReference>
<evidence type="ECO:0000256" key="4">
    <source>
        <dbReference type="ARBA" id="ARBA00022618"/>
    </source>
</evidence>
<evidence type="ECO:0000256" key="10">
    <source>
        <dbReference type="HAMAP-Rule" id="MF_01808"/>
    </source>
</evidence>
<dbReference type="Gene3D" id="1.10.150.130">
    <property type="match status" value="1"/>
</dbReference>